<reference evidence="3 4" key="1">
    <citation type="submission" date="2024-02" db="EMBL/GenBank/DDBJ databases">
        <title>De novo assembly and annotation of 12 fungi associated with fruit tree decline syndrome in Ontario, Canada.</title>
        <authorList>
            <person name="Sulman M."/>
            <person name="Ellouze W."/>
            <person name="Ilyukhin E."/>
        </authorList>
    </citation>
    <scope>NUCLEOTIDE SEQUENCE [LARGE SCALE GENOMIC DNA]</scope>
    <source>
        <strain evidence="3 4">M1-105</strain>
    </source>
</reference>
<keyword evidence="2" id="KW-0812">Transmembrane</keyword>
<feature type="transmembrane region" description="Helical" evidence="2">
    <location>
        <begin position="41"/>
        <end position="62"/>
    </location>
</feature>
<feature type="transmembrane region" description="Helical" evidence="2">
    <location>
        <begin position="308"/>
        <end position="332"/>
    </location>
</feature>
<protein>
    <submittedName>
        <fullName evidence="3">Uncharacterized protein</fullName>
    </submittedName>
</protein>
<dbReference type="Proteomes" id="UP001521116">
    <property type="component" value="Unassembled WGS sequence"/>
</dbReference>
<keyword evidence="2" id="KW-0472">Membrane</keyword>
<evidence type="ECO:0000256" key="2">
    <source>
        <dbReference type="SAM" id="Phobius"/>
    </source>
</evidence>
<evidence type="ECO:0000256" key="1">
    <source>
        <dbReference type="SAM" id="MobiDB-lite"/>
    </source>
</evidence>
<gene>
    <name evidence="3" type="ORF">SLS56_000831</name>
</gene>
<keyword evidence="4" id="KW-1185">Reference proteome</keyword>
<evidence type="ECO:0000313" key="4">
    <source>
        <dbReference type="Proteomes" id="UP001521116"/>
    </source>
</evidence>
<keyword evidence="2" id="KW-1133">Transmembrane helix</keyword>
<accession>A0ABR3TCE1</accession>
<organism evidence="3 4">
    <name type="scientific">Neofusicoccum ribis</name>
    <dbReference type="NCBI Taxonomy" id="45134"/>
    <lineage>
        <taxon>Eukaryota</taxon>
        <taxon>Fungi</taxon>
        <taxon>Dikarya</taxon>
        <taxon>Ascomycota</taxon>
        <taxon>Pezizomycotina</taxon>
        <taxon>Dothideomycetes</taxon>
        <taxon>Dothideomycetes incertae sedis</taxon>
        <taxon>Botryosphaeriales</taxon>
        <taxon>Botryosphaeriaceae</taxon>
        <taxon>Neofusicoccum</taxon>
    </lineage>
</organism>
<evidence type="ECO:0000313" key="3">
    <source>
        <dbReference type="EMBL" id="KAL1637172.1"/>
    </source>
</evidence>
<name>A0ABR3TCE1_9PEZI</name>
<feature type="compositionally biased region" description="Polar residues" evidence="1">
    <location>
        <begin position="1"/>
        <end position="17"/>
    </location>
</feature>
<sequence length="424" mass="47284">MAWSSSSKPYTAVTSVDSGHLSPKPLLKTRRNWFWAFSRHLFILAGTLFGCLAPTVGFLIALNHFSNVSDIENEIDPNKAICRPAREVPSTLSTFSSVTFSTGTLSWAKAKAIEVLWNFIIGKSIQAVLVLSSYWVFMGALLRNAERTPIPYNVYSSLAFQHGSPASMWYVLKSFGKMRGFRLKATLLWLLFSIFFILASPGILDLMAGYISKKQALVQLSNSVLVPWKNATYVTDGQTFHVSDPWFYKNVPNADGTFHLLDDSWKASDLFTPGGPNPVPHFGTGRLQAKGGPFECVPTYENTYEWGLAPGILLIWIPLMLIWTAGMYLVWFDTHRNSKLWRSGRRLGMWRAVLDLAEAIREDLGPDLAGYSNEELDKAINEKGSSWMYYAEGPAVGRPVSHIGLSSRQSGKFDLRADAGQLYG</sequence>
<comment type="caution">
    <text evidence="3">The sequence shown here is derived from an EMBL/GenBank/DDBJ whole genome shotgun (WGS) entry which is preliminary data.</text>
</comment>
<dbReference type="EMBL" id="JAJVDC020000004">
    <property type="protein sequence ID" value="KAL1637172.1"/>
    <property type="molecule type" value="Genomic_DNA"/>
</dbReference>
<feature type="region of interest" description="Disordered" evidence="1">
    <location>
        <begin position="1"/>
        <end position="20"/>
    </location>
</feature>
<feature type="transmembrane region" description="Helical" evidence="2">
    <location>
        <begin position="187"/>
        <end position="211"/>
    </location>
</feature>
<feature type="transmembrane region" description="Helical" evidence="2">
    <location>
        <begin position="115"/>
        <end position="137"/>
    </location>
</feature>
<proteinExistence type="predicted"/>